<reference evidence="1 2" key="1">
    <citation type="journal article" date="2019" name="Nat. Ecol. Evol.">
        <title>Megaphylogeny resolves global patterns of mushroom evolution.</title>
        <authorList>
            <person name="Varga T."/>
            <person name="Krizsan K."/>
            <person name="Foldi C."/>
            <person name="Dima B."/>
            <person name="Sanchez-Garcia M."/>
            <person name="Sanchez-Ramirez S."/>
            <person name="Szollosi G.J."/>
            <person name="Szarkandi J.G."/>
            <person name="Papp V."/>
            <person name="Albert L."/>
            <person name="Andreopoulos W."/>
            <person name="Angelini C."/>
            <person name="Antonin V."/>
            <person name="Barry K.W."/>
            <person name="Bougher N.L."/>
            <person name="Buchanan P."/>
            <person name="Buyck B."/>
            <person name="Bense V."/>
            <person name="Catcheside P."/>
            <person name="Chovatia M."/>
            <person name="Cooper J."/>
            <person name="Damon W."/>
            <person name="Desjardin D."/>
            <person name="Finy P."/>
            <person name="Geml J."/>
            <person name="Haridas S."/>
            <person name="Hughes K."/>
            <person name="Justo A."/>
            <person name="Karasinski D."/>
            <person name="Kautmanova I."/>
            <person name="Kiss B."/>
            <person name="Kocsube S."/>
            <person name="Kotiranta H."/>
            <person name="LaButti K.M."/>
            <person name="Lechner B.E."/>
            <person name="Liimatainen K."/>
            <person name="Lipzen A."/>
            <person name="Lukacs Z."/>
            <person name="Mihaltcheva S."/>
            <person name="Morgado L.N."/>
            <person name="Niskanen T."/>
            <person name="Noordeloos M.E."/>
            <person name="Ohm R.A."/>
            <person name="Ortiz-Santana B."/>
            <person name="Ovrebo C."/>
            <person name="Racz N."/>
            <person name="Riley R."/>
            <person name="Savchenko A."/>
            <person name="Shiryaev A."/>
            <person name="Soop K."/>
            <person name="Spirin V."/>
            <person name="Szebenyi C."/>
            <person name="Tomsovsky M."/>
            <person name="Tulloss R.E."/>
            <person name="Uehling J."/>
            <person name="Grigoriev I.V."/>
            <person name="Vagvolgyi C."/>
            <person name="Papp T."/>
            <person name="Martin F.M."/>
            <person name="Miettinen O."/>
            <person name="Hibbett D.S."/>
            <person name="Nagy L.G."/>
        </authorList>
    </citation>
    <scope>NUCLEOTIDE SEQUENCE [LARGE SCALE GENOMIC DNA]</scope>
    <source>
        <strain evidence="1 2">NL-1719</strain>
    </source>
</reference>
<evidence type="ECO:0000313" key="2">
    <source>
        <dbReference type="Proteomes" id="UP000308600"/>
    </source>
</evidence>
<dbReference type="EMBL" id="ML208299">
    <property type="protein sequence ID" value="TFK71320.1"/>
    <property type="molecule type" value="Genomic_DNA"/>
</dbReference>
<evidence type="ECO:0000313" key="1">
    <source>
        <dbReference type="EMBL" id="TFK71320.1"/>
    </source>
</evidence>
<proteinExistence type="predicted"/>
<dbReference type="Proteomes" id="UP000308600">
    <property type="component" value="Unassembled WGS sequence"/>
</dbReference>
<organism evidence="1 2">
    <name type="scientific">Pluteus cervinus</name>
    <dbReference type="NCBI Taxonomy" id="181527"/>
    <lineage>
        <taxon>Eukaryota</taxon>
        <taxon>Fungi</taxon>
        <taxon>Dikarya</taxon>
        <taxon>Basidiomycota</taxon>
        <taxon>Agaricomycotina</taxon>
        <taxon>Agaricomycetes</taxon>
        <taxon>Agaricomycetidae</taxon>
        <taxon>Agaricales</taxon>
        <taxon>Pluteineae</taxon>
        <taxon>Pluteaceae</taxon>
        <taxon>Pluteus</taxon>
    </lineage>
</organism>
<gene>
    <name evidence="1" type="ORF">BDN72DRAFT_958128</name>
</gene>
<protein>
    <submittedName>
        <fullName evidence="1">Uncharacterized protein</fullName>
    </submittedName>
</protein>
<accession>A0ACD3AZS2</accession>
<name>A0ACD3AZS2_9AGAR</name>
<sequence length="369" mass="41655">MASVKESQVLGAQFDHRVKCLLESTLTTEALVSAARSIISSLESVEHFDVFDILGVSSVRLHGVLRAMLDHANDCGGPEALRYSSSTISACGLDEHLHEIGLTSTLEALRELAITWITHFLFFFKAPQPYTAGAERENMLHTGSVTQKQVLRRDAVRNPVNGLKGEECTVILDGDLDLTFYMFAVHILPPTIGKLPRESPNSIVSPFNMLRSYCGLPDSALESINCHLEHPSNYITLDWGCQWAFELFHWSLIRTEEPNSYKIKVFNPEHRYRLSLYDNVIETKVITFKDYGNEDVSLPDPTYFRIHAAIAGVVHDSGVAKFLDDLLQKCSFFVDEDPLPLPESFDDILRDVRIQLMKESFYQAKDLEE</sequence>
<keyword evidence="2" id="KW-1185">Reference proteome</keyword>